<organism evidence="2 3">
    <name type="scientific">Allofournierella massiliensis</name>
    <dbReference type="NCBI Taxonomy" id="1650663"/>
    <lineage>
        <taxon>Bacteria</taxon>
        <taxon>Bacillati</taxon>
        <taxon>Bacillota</taxon>
        <taxon>Clostridia</taxon>
        <taxon>Eubacteriales</taxon>
        <taxon>Oscillospiraceae</taxon>
        <taxon>Allofournierella</taxon>
    </lineage>
</organism>
<keyword evidence="3" id="KW-1185">Reference proteome</keyword>
<proteinExistence type="predicted"/>
<evidence type="ECO:0000256" key="1">
    <source>
        <dbReference type="SAM" id="Phobius"/>
    </source>
</evidence>
<keyword evidence="1" id="KW-0472">Membrane</keyword>
<sequence length="282" mass="30246">MKETLQKKSLHIIIPVLIAVLSFFVLSGFASSADFHKGTLTALEEKQTTVLELSAASATASAAITLIPGDVATPIADKLADLSSHFLLVLCAIFLEKYLLTITGSITFSLLIPVACALYVAYILFDWDSLRLLASKLAIFGLLIFLLIPASVKLSNMIESTYQASIEATIESATATAEEIESSADTTSESEEGFWSGLVSSVTEGVSNAVSGITDKAGEMVNRFIEALAVMLVTCCVIPILVLMAFVWFAKILLAVDLPVNYGQLHRGLRNTISPKKPKELP</sequence>
<evidence type="ECO:0008006" key="4">
    <source>
        <dbReference type="Google" id="ProtNLM"/>
    </source>
</evidence>
<keyword evidence="1" id="KW-0812">Transmembrane</keyword>
<accession>A0ABT7UNU4</accession>
<name>A0ABT7UNU4_9FIRM</name>
<evidence type="ECO:0000313" key="2">
    <source>
        <dbReference type="EMBL" id="MDM8200552.1"/>
    </source>
</evidence>
<comment type="caution">
    <text evidence="2">The sequence shown here is derived from an EMBL/GenBank/DDBJ whole genome shotgun (WGS) entry which is preliminary data.</text>
</comment>
<dbReference type="EMBL" id="JAUDCL010000005">
    <property type="protein sequence ID" value="MDM8200552.1"/>
    <property type="molecule type" value="Genomic_DNA"/>
</dbReference>
<keyword evidence="1" id="KW-1133">Transmembrane helix</keyword>
<feature type="transmembrane region" description="Helical" evidence="1">
    <location>
        <begin position="227"/>
        <end position="249"/>
    </location>
</feature>
<reference evidence="3" key="1">
    <citation type="submission" date="2023-06" db="EMBL/GenBank/DDBJ databases">
        <title>Identification and characterization of horizontal gene transfer across gut microbiota members of farm animals based on homology search.</title>
        <authorList>
            <person name="Zeman M."/>
            <person name="Kubasova T."/>
            <person name="Jahodarova E."/>
            <person name="Nykrynova M."/>
            <person name="Rychlik I."/>
        </authorList>
    </citation>
    <scope>NUCLEOTIDE SEQUENCE [LARGE SCALE GENOMIC DNA]</scope>
    <source>
        <strain evidence="3">ET340</strain>
    </source>
</reference>
<evidence type="ECO:0000313" key="3">
    <source>
        <dbReference type="Proteomes" id="UP001529380"/>
    </source>
</evidence>
<feature type="transmembrane region" description="Helical" evidence="1">
    <location>
        <begin position="106"/>
        <end position="125"/>
    </location>
</feature>
<reference evidence="2 3" key="3">
    <citation type="submission" date="2023-06" db="EMBL/GenBank/DDBJ databases">
        <authorList>
            <person name="Zeman M."/>
            <person name="Kubasova T."/>
            <person name="Jahodarova E."/>
            <person name="Nykrynova M."/>
            <person name="Rychlik I."/>
        </authorList>
    </citation>
    <scope>NUCLEOTIDE SEQUENCE [LARGE SCALE GENOMIC DNA]</scope>
    <source>
        <strain evidence="2 3">ET340</strain>
    </source>
</reference>
<protein>
    <recommendedName>
        <fullName evidence="4">TrbL/VirB6 plasmid conjugal transfer protein</fullName>
    </recommendedName>
</protein>
<gene>
    <name evidence="2" type="ORF">QUW08_04475</name>
</gene>
<feature type="transmembrane region" description="Helical" evidence="1">
    <location>
        <begin position="132"/>
        <end position="152"/>
    </location>
</feature>
<dbReference type="Proteomes" id="UP001529380">
    <property type="component" value="Unassembled WGS sequence"/>
</dbReference>
<reference evidence="2 3" key="2">
    <citation type="submission" date="2023-06" db="EMBL/GenBank/DDBJ databases">
        <title>Identification and characterization of horizontal gene transfer across gut microbiota members of farm animals based on homology search.</title>
        <authorList>
            <person name="Schwarzerova J."/>
            <person name="Nykrynova M."/>
            <person name="Jureckova K."/>
            <person name="Cejkova D."/>
            <person name="Rychlik I."/>
        </authorList>
    </citation>
    <scope>NUCLEOTIDE SEQUENCE [LARGE SCALE GENOMIC DNA]</scope>
    <source>
        <strain evidence="2 3">ET340</strain>
    </source>
</reference>
<dbReference type="RefSeq" id="WP_289599310.1">
    <property type="nucleotide sequence ID" value="NZ_JAUDCL010000005.1"/>
</dbReference>
<feature type="transmembrane region" description="Helical" evidence="1">
    <location>
        <begin position="12"/>
        <end position="30"/>
    </location>
</feature>